<reference evidence="3" key="1">
    <citation type="journal article" date="2020" name="Front. Microbiol.">
        <title>Phenotypic and Genetic Characterization of the Cheese Ripening Yeast Geotrichum candidum.</title>
        <authorList>
            <person name="Perkins V."/>
            <person name="Vignola S."/>
            <person name="Lessard M.H."/>
            <person name="Plante P.L."/>
            <person name="Corbeil J."/>
            <person name="Dugat-Bony E."/>
            <person name="Frenette M."/>
            <person name="Labrie S."/>
        </authorList>
    </citation>
    <scope>NUCLEOTIDE SEQUENCE</scope>
    <source>
        <strain evidence="3">LMA-70</strain>
    </source>
</reference>
<dbReference type="PROSITE" id="PS50146">
    <property type="entry name" value="DAGK"/>
    <property type="match status" value="1"/>
</dbReference>
<dbReference type="InterPro" id="IPR016064">
    <property type="entry name" value="NAD/diacylglycerol_kinase_sf"/>
</dbReference>
<sequence>MTEETVLYRGLDQTGDYVEYVYVPGKAEESEKEEEDQGPTLRRTVLPVPQESPTSSSLSRTIDFLQGRRVLVINSVTSGLNQSASVYERVVQPLLTGLGVSHEYVPTRNASTISDTAAALTAGQEEEDYLVIIFGGDTSLSEFVNALPSGSGGDSSSGSGRVRRGRIDLVLVPTGTGNAISASSIGGGKNAIAKTLAALFHSSASEDVAAAATAAAAPTTGTFVPLPNFRVEFPPGSYVASAATAGADASADTPPRRLEFHAVAVVSWALHAALVADSDLPEYRPLGVARFRKAAELNLARDQRYSGEITLLPSSSSASSATSDQSNSSSSIKLTGDASTHSYVLFTLVSQVEPGYLISPSTHYGGAAANNGNNSARPSLYFVRIPFTLPNNASNAELARLVTLPYQAGAHVTEPNVDYFAVNPSGSDGTGDNGDASHDKDDSYNEDVAGIITATPGESPQRWCVDGQIVVVPDAAGPVIVHGARYGIATVDWDLYILV</sequence>
<dbReference type="SUPFAM" id="SSF111331">
    <property type="entry name" value="NAD kinase/diacylglycerol kinase-like"/>
    <property type="match status" value="1"/>
</dbReference>
<protein>
    <recommendedName>
        <fullName evidence="2">DAGKc domain-containing protein</fullName>
    </recommendedName>
</protein>
<organism evidence="3 4">
    <name type="scientific">Geotrichum candidum</name>
    <name type="common">Oospora lactis</name>
    <name type="synonym">Dipodascus geotrichum</name>
    <dbReference type="NCBI Taxonomy" id="1173061"/>
    <lineage>
        <taxon>Eukaryota</taxon>
        <taxon>Fungi</taxon>
        <taxon>Dikarya</taxon>
        <taxon>Ascomycota</taxon>
        <taxon>Saccharomycotina</taxon>
        <taxon>Dipodascomycetes</taxon>
        <taxon>Dipodascales</taxon>
        <taxon>Dipodascaceae</taxon>
        <taxon>Geotrichum</taxon>
    </lineage>
</organism>
<dbReference type="GO" id="GO:0001727">
    <property type="term" value="F:lipid kinase activity"/>
    <property type="evidence" value="ECO:0007669"/>
    <property type="project" value="TreeGrafter"/>
</dbReference>
<dbReference type="InterPro" id="IPR001206">
    <property type="entry name" value="Diacylglycerol_kinase_cat_dom"/>
</dbReference>
<proteinExistence type="predicted"/>
<dbReference type="PANTHER" id="PTHR12358:SF108">
    <property type="entry name" value="DAGKC DOMAIN-CONTAINING PROTEIN"/>
    <property type="match status" value="1"/>
</dbReference>
<dbReference type="Proteomes" id="UP000750522">
    <property type="component" value="Unassembled WGS sequence"/>
</dbReference>
<dbReference type="GO" id="GO:0046512">
    <property type="term" value="P:sphingosine biosynthetic process"/>
    <property type="evidence" value="ECO:0007669"/>
    <property type="project" value="TreeGrafter"/>
</dbReference>
<evidence type="ECO:0000256" key="1">
    <source>
        <dbReference type="SAM" id="MobiDB-lite"/>
    </source>
</evidence>
<feature type="region of interest" description="Disordered" evidence="1">
    <location>
        <begin position="422"/>
        <end position="443"/>
    </location>
</feature>
<name>A0A9P5G4B6_GEOCN</name>
<evidence type="ECO:0000313" key="4">
    <source>
        <dbReference type="Proteomes" id="UP000750522"/>
    </source>
</evidence>
<dbReference type="Pfam" id="PF00781">
    <property type="entry name" value="DAGK_cat"/>
    <property type="match status" value="1"/>
</dbReference>
<feature type="domain" description="DAGKc" evidence="2">
    <location>
        <begin position="65"/>
        <end position="215"/>
    </location>
</feature>
<comment type="caution">
    <text evidence="3">The sequence shown here is derived from an EMBL/GenBank/DDBJ whole genome shotgun (WGS) entry which is preliminary data.</text>
</comment>
<dbReference type="PANTHER" id="PTHR12358">
    <property type="entry name" value="SPHINGOSINE KINASE"/>
    <property type="match status" value="1"/>
</dbReference>
<dbReference type="EMBL" id="QQZK01000076">
    <property type="protein sequence ID" value="KAF5098258.1"/>
    <property type="molecule type" value="Genomic_DNA"/>
</dbReference>
<dbReference type="GO" id="GO:0005737">
    <property type="term" value="C:cytoplasm"/>
    <property type="evidence" value="ECO:0007669"/>
    <property type="project" value="TreeGrafter"/>
</dbReference>
<dbReference type="AlphaFoldDB" id="A0A9P5G4B6"/>
<evidence type="ECO:0000313" key="3">
    <source>
        <dbReference type="EMBL" id="KAF5098258.1"/>
    </source>
</evidence>
<dbReference type="Gene3D" id="3.40.50.10330">
    <property type="entry name" value="Probable inorganic polyphosphate/atp-NAD kinase, domain 1"/>
    <property type="match status" value="1"/>
</dbReference>
<accession>A0A9P5G4B6</accession>
<gene>
    <name evidence="3" type="ORF">DV451_003461</name>
</gene>
<feature type="region of interest" description="Disordered" evidence="1">
    <location>
        <begin position="313"/>
        <end position="333"/>
    </location>
</feature>
<feature type="compositionally biased region" description="Low complexity" evidence="1">
    <location>
        <begin position="314"/>
        <end position="331"/>
    </location>
</feature>
<dbReference type="InterPro" id="IPR017438">
    <property type="entry name" value="ATP-NAD_kinase_N"/>
</dbReference>
<dbReference type="InterPro" id="IPR050187">
    <property type="entry name" value="Lipid_Phosphate_FormReg"/>
</dbReference>
<dbReference type="Gene3D" id="2.60.200.40">
    <property type="match status" value="1"/>
</dbReference>
<evidence type="ECO:0000259" key="2">
    <source>
        <dbReference type="PROSITE" id="PS50146"/>
    </source>
</evidence>
<reference evidence="3" key="2">
    <citation type="submission" date="2020-01" db="EMBL/GenBank/DDBJ databases">
        <authorList>
            <person name="Perkins V."/>
            <person name="Lessard M.-H."/>
            <person name="Dugat-Bony E."/>
            <person name="Frenette M."/>
            <person name="Labrie S."/>
        </authorList>
    </citation>
    <scope>NUCLEOTIDE SEQUENCE</scope>
    <source>
        <strain evidence="3">LMA-70</strain>
    </source>
</reference>
<dbReference type="GO" id="GO:0016020">
    <property type="term" value="C:membrane"/>
    <property type="evidence" value="ECO:0007669"/>
    <property type="project" value="TreeGrafter"/>
</dbReference>